<gene>
    <name evidence="2" type="ORF">PMG11_08730</name>
</gene>
<protein>
    <recommendedName>
        <fullName evidence="1">NAD(P)-binding domain-containing protein</fullName>
    </recommendedName>
</protein>
<dbReference type="EMBL" id="CDHK01000008">
    <property type="protein sequence ID" value="CEJ60145.1"/>
    <property type="molecule type" value="Genomic_DNA"/>
</dbReference>
<dbReference type="InterPro" id="IPR036291">
    <property type="entry name" value="NAD(P)-bd_dom_sf"/>
</dbReference>
<dbReference type="InterPro" id="IPR016040">
    <property type="entry name" value="NAD(P)-bd_dom"/>
</dbReference>
<dbReference type="SUPFAM" id="SSF51735">
    <property type="entry name" value="NAD(P)-binding Rossmann-fold domains"/>
    <property type="match status" value="1"/>
</dbReference>
<dbReference type="AlphaFoldDB" id="A0A0F7TXP1"/>
<dbReference type="OrthoDB" id="2130169at2759"/>
<name>A0A0F7TXP1_PENBI</name>
<dbReference type="STRING" id="104259.A0A0F7TXP1"/>
<dbReference type="PANTHER" id="PTHR48079:SF7">
    <property type="entry name" value="NAD(P)-BINDING DOMAIN-CONTAINING PROTEIN-RELATED"/>
    <property type="match status" value="1"/>
</dbReference>
<organism evidence="2 3">
    <name type="scientific">Penicillium brasilianum</name>
    <dbReference type="NCBI Taxonomy" id="104259"/>
    <lineage>
        <taxon>Eukaryota</taxon>
        <taxon>Fungi</taxon>
        <taxon>Dikarya</taxon>
        <taxon>Ascomycota</taxon>
        <taxon>Pezizomycotina</taxon>
        <taxon>Eurotiomycetes</taxon>
        <taxon>Eurotiomycetidae</taxon>
        <taxon>Eurotiales</taxon>
        <taxon>Aspergillaceae</taxon>
        <taxon>Penicillium</taxon>
    </lineage>
</organism>
<reference evidence="3" key="1">
    <citation type="journal article" date="2015" name="Genome Announc.">
        <title>Draft genome sequence of the fungus Penicillium brasilianum MG11.</title>
        <authorList>
            <person name="Horn F."/>
            <person name="Linde J."/>
            <person name="Mattern D.J."/>
            <person name="Walther G."/>
            <person name="Guthke R."/>
            <person name="Brakhage A.A."/>
            <person name="Valiante V."/>
        </authorList>
    </citation>
    <scope>NUCLEOTIDE SEQUENCE [LARGE SCALE GENOMIC DNA]</scope>
    <source>
        <strain evidence="3">MG11</strain>
    </source>
</reference>
<dbReference type="PANTHER" id="PTHR48079">
    <property type="entry name" value="PROTEIN YEEZ"/>
    <property type="match status" value="1"/>
</dbReference>
<accession>A0A0F7TXP1</accession>
<dbReference type="Proteomes" id="UP000042958">
    <property type="component" value="Unassembled WGS sequence"/>
</dbReference>
<evidence type="ECO:0000259" key="1">
    <source>
        <dbReference type="Pfam" id="PF13460"/>
    </source>
</evidence>
<evidence type="ECO:0000313" key="3">
    <source>
        <dbReference type="Proteomes" id="UP000042958"/>
    </source>
</evidence>
<keyword evidence="3" id="KW-1185">Reference proteome</keyword>
<dbReference type="InterPro" id="IPR051783">
    <property type="entry name" value="NAD(P)-dependent_oxidoreduct"/>
</dbReference>
<evidence type="ECO:0000313" key="2">
    <source>
        <dbReference type="EMBL" id="CEJ60145.1"/>
    </source>
</evidence>
<dbReference type="GO" id="GO:0004029">
    <property type="term" value="F:aldehyde dehydrogenase (NAD+) activity"/>
    <property type="evidence" value="ECO:0007669"/>
    <property type="project" value="TreeGrafter"/>
</dbReference>
<dbReference type="Pfam" id="PF13460">
    <property type="entry name" value="NAD_binding_10"/>
    <property type="match status" value="1"/>
</dbReference>
<feature type="domain" description="NAD(P)-binding" evidence="1">
    <location>
        <begin position="10"/>
        <end position="80"/>
    </location>
</feature>
<sequence>MAPPKVFLTGVTGYIGGEGLYTIATAHPDWQLSALVRSKEKAAQVTSKYPEIRIVSGDLDSVDIIAEEVKNADIVFNFADCDHVAAAQAIAKGGQQHTAERPLWLIHTSGTGILTVEDQRANTIGIERPKEYNDWEGVTELVNLPADAFHRNVDEIIINAGKQNPSGVRTAIVCPPTIYGPGRGPVNTKSLQVYQLSATVLSRGAGFLVGKGENVWHEVHVQDLSSVYLALGDAAAAGGGNATWNDEGYYLAENGSFVWGDIQREVAKQAHLQNFIDSPNVNELNIDEVKKVHPFGHYLWGTNSRGHAIRARKLLAWSPQKPRMIDLIPEIVALEAKDLGLH</sequence>
<proteinExistence type="predicted"/>
<dbReference type="GO" id="GO:0005737">
    <property type="term" value="C:cytoplasm"/>
    <property type="evidence" value="ECO:0007669"/>
    <property type="project" value="TreeGrafter"/>
</dbReference>
<dbReference type="Gene3D" id="3.40.50.720">
    <property type="entry name" value="NAD(P)-binding Rossmann-like Domain"/>
    <property type="match status" value="1"/>
</dbReference>